<accession>A0ABW0LW44</accession>
<organism evidence="1 2">
    <name type="scientific">Cohnella suwonensis</name>
    <dbReference type="NCBI Taxonomy" id="696072"/>
    <lineage>
        <taxon>Bacteria</taxon>
        <taxon>Bacillati</taxon>
        <taxon>Bacillota</taxon>
        <taxon>Bacilli</taxon>
        <taxon>Bacillales</taxon>
        <taxon>Paenibacillaceae</taxon>
        <taxon>Cohnella</taxon>
    </lineage>
</organism>
<comment type="caution">
    <text evidence="1">The sequence shown here is derived from an EMBL/GenBank/DDBJ whole genome shotgun (WGS) entry which is preliminary data.</text>
</comment>
<protein>
    <submittedName>
        <fullName evidence="1">Uncharacterized protein</fullName>
    </submittedName>
</protein>
<dbReference type="RefSeq" id="WP_209750872.1">
    <property type="nucleotide sequence ID" value="NZ_JBHSMH010000024.1"/>
</dbReference>
<gene>
    <name evidence="1" type="ORF">ACFPPD_10085</name>
</gene>
<name>A0ABW0LW44_9BACL</name>
<reference evidence="2" key="1">
    <citation type="journal article" date="2019" name="Int. J. Syst. Evol. Microbiol.">
        <title>The Global Catalogue of Microorganisms (GCM) 10K type strain sequencing project: providing services to taxonomists for standard genome sequencing and annotation.</title>
        <authorList>
            <consortium name="The Broad Institute Genomics Platform"/>
            <consortium name="The Broad Institute Genome Sequencing Center for Infectious Disease"/>
            <person name="Wu L."/>
            <person name="Ma J."/>
        </authorList>
    </citation>
    <scope>NUCLEOTIDE SEQUENCE [LARGE SCALE GENOMIC DNA]</scope>
    <source>
        <strain evidence="2">CCUG 57113</strain>
    </source>
</reference>
<keyword evidence="2" id="KW-1185">Reference proteome</keyword>
<sequence length="103" mass="11294">METYDLAELSIAQGPQTWLLVFSRARLFVVSEAGTRLWYIDIDGLTDDRLLADFAESHAIDVGMTAVSIGGKTFRGNGYFHPNPLHRAAALRGEGALEGYSHP</sequence>
<evidence type="ECO:0000313" key="2">
    <source>
        <dbReference type="Proteomes" id="UP001596105"/>
    </source>
</evidence>
<proteinExistence type="predicted"/>
<evidence type="ECO:0000313" key="1">
    <source>
        <dbReference type="EMBL" id="MFC5469072.1"/>
    </source>
</evidence>
<dbReference type="Proteomes" id="UP001596105">
    <property type="component" value="Unassembled WGS sequence"/>
</dbReference>
<dbReference type="EMBL" id="JBHSMH010000024">
    <property type="protein sequence ID" value="MFC5469072.1"/>
    <property type="molecule type" value="Genomic_DNA"/>
</dbReference>